<feature type="domain" description="Ubiquitin-like" evidence="2">
    <location>
        <begin position="30"/>
        <end position="108"/>
    </location>
</feature>
<accession>A0AAN8FX61</accession>
<protein>
    <submittedName>
        <fullName evidence="3">Ubiquitin domain-containing protein</fullName>
    </submittedName>
</protein>
<evidence type="ECO:0000259" key="2">
    <source>
        <dbReference type="PROSITE" id="PS50053"/>
    </source>
</evidence>
<organism evidence="3 4">
    <name type="scientific">Trichostrongylus colubriformis</name>
    <name type="common">Black scour worm</name>
    <dbReference type="NCBI Taxonomy" id="6319"/>
    <lineage>
        <taxon>Eukaryota</taxon>
        <taxon>Metazoa</taxon>
        <taxon>Ecdysozoa</taxon>
        <taxon>Nematoda</taxon>
        <taxon>Chromadorea</taxon>
        <taxon>Rhabditida</taxon>
        <taxon>Rhabditina</taxon>
        <taxon>Rhabditomorpha</taxon>
        <taxon>Strongyloidea</taxon>
        <taxon>Trichostrongylidae</taxon>
        <taxon>Trichostrongylus</taxon>
    </lineage>
</organism>
<feature type="region of interest" description="Disordered" evidence="1">
    <location>
        <begin position="161"/>
        <end position="244"/>
    </location>
</feature>
<dbReference type="PROSITE" id="PS50053">
    <property type="entry name" value="UBIQUITIN_2"/>
    <property type="match status" value="1"/>
</dbReference>
<evidence type="ECO:0000313" key="4">
    <source>
        <dbReference type="Proteomes" id="UP001331761"/>
    </source>
</evidence>
<feature type="compositionally biased region" description="Basic residues" evidence="1">
    <location>
        <begin position="177"/>
        <end position="190"/>
    </location>
</feature>
<dbReference type="InterPro" id="IPR000626">
    <property type="entry name" value="Ubiquitin-like_dom"/>
</dbReference>
<evidence type="ECO:0000256" key="1">
    <source>
        <dbReference type="SAM" id="MobiDB-lite"/>
    </source>
</evidence>
<proteinExistence type="predicted"/>
<comment type="caution">
    <text evidence="3">The sequence shown here is derived from an EMBL/GenBank/DDBJ whole genome shotgun (WGS) entry which is preliminary data.</text>
</comment>
<reference evidence="3 4" key="1">
    <citation type="submission" date="2019-10" db="EMBL/GenBank/DDBJ databases">
        <title>Assembly and Annotation for the nematode Trichostrongylus colubriformis.</title>
        <authorList>
            <person name="Martin J."/>
        </authorList>
    </citation>
    <scope>NUCLEOTIDE SEQUENCE [LARGE SCALE GENOMIC DNA]</scope>
    <source>
        <strain evidence="3">G859</strain>
        <tissue evidence="3">Whole worm</tissue>
    </source>
</reference>
<name>A0AAN8FX61_TRICO</name>
<dbReference type="Pfam" id="PF00240">
    <property type="entry name" value="ubiquitin"/>
    <property type="match status" value="1"/>
</dbReference>
<dbReference type="Gene3D" id="3.10.20.90">
    <property type="entry name" value="Phosphatidylinositol 3-kinase Catalytic Subunit, Chain A, domain 1"/>
    <property type="match status" value="1"/>
</dbReference>
<sequence length="244" mass="27253">MMLSPIPCRRSSDSSPQVQVLSRAFCTELLQITVKSIMEGVPGAKILVPPLCRVAELKSIVSDATDVQTEKQVLVYNDVELKNDTATIASYGITKDCTITLNVKMSTGSKVARSHANMSMLFMPLVMQQGNLPSLRNTIRQMTSVRRPIYRGKIDTSKEYSTTWTPAKQMEHELTRNRMRRLLRKRTRKKQLSDSSQKETSATTQTESPTASPSSSTSDSKSSKSTQPYEPTLTEKQLKGEQKC</sequence>
<dbReference type="AlphaFoldDB" id="A0AAN8FX61"/>
<dbReference type="SUPFAM" id="SSF54236">
    <property type="entry name" value="Ubiquitin-like"/>
    <property type="match status" value="1"/>
</dbReference>
<dbReference type="SMART" id="SM00213">
    <property type="entry name" value="UBQ"/>
    <property type="match status" value="1"/>
</dbReference>
<keyword evidence="4" id="KW-1185">Reference proteome</keyword>
<feature type="compositionally biased region" description="Low complexity" evidence="1">
    <location>
        <begin position="199"/>
        <end position="227"/>
    </location>
</feature>
<evidence type="ECO:0000313" key="3">
    <source>
        <dbReference type="EMBL" id="KAK5972203.1"/>
    </source>
</evidence>
<dbReference type="CDD" id="cd17039">
    <property type="entry name" value="Ubl_ubiquitin_like"/>
    <property type="match status" value="1"/>
</dbReference>
<dbReference type="InterPro" id="IPR029071">
    <property type="entry name" value="Ubiquitin-like_domsf"/>
</dbReference>
<dbReference type="Proteomes" id="UP001331761">
    <property type="component" value="Unassembled WGS sequence"/>
</dbReference>
<gene>
    <name evidence="3" type="ORF">GCK32_011635</name>
</gene>
<dbReference type="EMBL" id="WIXE01016879">
    <property type="protein sequence ID" value="KAK5972203.1"/>
    <property type="molecule type" value="Genomic_DNA"/>
</dbReference>